<gene>
    <name evidence="6" type="ORF">SK571_41380</name>
</gene>
<evidence type="ECO:0000256" key="3">
    <source>
        <dbReference type="ARBA" id="ARBA00022801"/>
    </source>
</evidence>
<dbReference type="InterPro" id="IPR029058">
    <property type="entry name" value="AB_hydrolase_fold"/>
</dbReference>
<sequence length="500" mass="54425">MRFFVFGAVVAFVVALTPAVQAAPPAPSITWAACAPAHPGFECATITVPLDHDEPRGATTTVALTRKPATDQAGRIGSLLFNPGGPGASGIDHVWAWGEKMSAGVQGRFDVVGFDPRGVGRSNPLRCFASDQERAEFLAAGPIFPYEPAQERPFFDRYRSLAARCDQPIARHMSTADVVRDLDLLRRALGDRKLTYFGTSYGSYIGTTYANMFPDNIRALAIDGVLNPELWSSGRQIEADRIATKEVLDEFFRLCDEASCAFGPNSKQRWHALLDSVRAQPITLGTEVWTYDAVIAWALFAGFASESWTDVAAVLDQLSDASAVSTDLSTETAAAYDNFFDANLGTTCADTEFPRTFGAYRAVSRYAEAGSEFGPHWWWSNSACADWPAGPDRYTGPWRARTSAPVLVAGNRFDGSTDFRGAQAVARQLPNSRLLEYAGWGHIAYRRSQCAIDHIHSYLLNGSLPAEGTVCAANPNPFLDNASQLAGHDFRRSTRPVASR</sequence>
<dbReference type="PANTHER" id="PTHR43248:SF29">
    <property type="entry name" value="TRIPEPTIDYL AMINOPEPTIDASE"/>
    <property type="match status" value="1"/>
</dbReference>
<evidence type="ECO:0000256" key="4">
    <source>
        <dbReference type="SAM" id="SignalP"/>
    </source>
</evidence>
<comment type="similarity">
    <text evidence="1">Belongs to the peptidase S33 family.</text>
</comment>
<evidence type="ECO:0000259" key="5">
    <source>
        <dbReference type="Pfam" id="PF08386"/>
    </source>
</evidence>
<keyword evidence="3 6" id="KW-0378">Hydrolase</keyword>
<keyword evidence="2 4" id="KW-0732">Signal</keyword>
<dbReference type="PROSITE" id="PS51257">
    <property type="entry name" value="PROKAR_LIPOPROTEIN"/>
    <property type="match status" value="1"/>
</dbReference>
<comment type="caution">
    <text evidence="6">The sequence shown here is derived from an EMBL/GenBank/DDBJ whole genome shotgun (WGS) entry which is preliminary data.</text>
</comment>
<reference evidence="6 7" key="1">
    <citation type="submission" date="2023-11" db="EMBL/GenBank/DDBJ databases">
        <title>Lentzea sokolovensis, sp. nov., Lentzea kristufkii, sp. nov., and Lentzea miocenensis, sp. nov., rare actinobacteria from Sokolov Coal Basin, Miocene lacustrine sediment, Czech Republic.</title>
        <authorList>
            <person name="Lara A."/>
            <person name="Kotroba L."/>
            <person name="Nouioui I."/>
            <person name="Neumann-Schaal M."/>
            <person name="Mast Y."/>
            <person name="Chronakova A."/>
        </authorList>
    </citation>
    <scope>NUCLEOTIDE SEQUENCE [LARGE SCALE GENOMIC DNA]</scope>
    <source>
        <strain evidence="6 7">BCCO 10_0798</strain>
    </source>
</reference>
<evidence type="ECO:0000313" key="7">
    <source>
        <dbReference type="Proteomes" id="UP001271792"/>
    </source>
</evidence>
<name>A0ABU4U5L6_9PSEU</name>
<dbReference type="InterPro" id="IPR051601">
    <property type="entry name" value="Serine_prot/Carboxylest_S33"/>
</dbReference>
<evidence type="ECO:0000256" key="2">
    <source>
        <dbReference type="ARBA" id="ARBA00022729"/>
    </source>
</evidence>
<feature type="signal peptide" evidence="4">
    <location>
        <begin position="1"/>
        <end position="22"/>
    </location>
</feature>
<dbReference type="SUPFAM" id="SSF53474">
    <property type="entry name" value="alpha/beta-Hydrolases"/>
    <property type="match status" value="1"/>
</dbReference>
<dbReference type="Pfam" id="PF08386">
    <property type="entry name" value="Abhydrolase_4"/>
    <property type="match status" value="1"/>
</dbReference>
<proteinExistence type="inferred from homology"/>
<accession>A0ABU4U5L6</accession>
<evidence type="ECO:0000256" key="1">
    <source>
        <dbReference type="ARBA" id="ARBA00010088"/>
    </source>
</evidence>
<evidence type="ECO:0000313" key="6">
    <source>
        <dbReference type="EMBL" id="MDX8055868.1"/>
    </source>
</evidence>
<organism evidence="6 7">
    <name type="scientific">Lentzea kristufekii</name>
    <dbReference type="NCBI Taxonomy" id="3095430"/>
    <lineage>
        <taxon>Bacteria</taxon>
        <taxon>Bacillati</taxon>
        <taxon>Actinomycetota</taxon>
        <taxon>Actinomycetes</taxon>
        <taxon>Pseudonocardiales</taxon>
        <taxon>Pseudonocardiaceae</taxon>
        <taxon>Lentzea</taxon>
    </lineage>
</organism>
<dbReference type="RefSeq" id="WP_319989581.1">
    <property type="nucleotide sequence ID" value="NZ_JAXAVV010000033.1"/>
</dbReference>
<feature type="chain" id="PRO_5045843956" evidence="4">
    <location>
        <begin position="23"/>
        <end position="500"/>
    </location>
</feature>
<dbReference type="PANTHER" id="PTHR43248">
    <property type="entry name" value="2-SUCCINYL-6-HYDROXY-2,4-CYCLOHEXADIENE-1-CARBOXYLATE SYNTHASE"/>
    <property type="match status" value="1"/>
</dbReference>
<dbReference type="GO" id="GO:0016787">
    <property type="term" value="F:hydrolase activity"/>
    <property type="evidence" value="ECO:0007669"/>
    <property type="project" value="UniProtKB-KW"/>
</dbReference>
<keyword evidence="7" id="KW-1185">Reference proteome</keyword>
<dbReference type="Gene3D" id="3.40.50.1820">
    <property type="entry name" value="alpha/beta hydrolase"/>
    <property type="match status" value="1"/>
</dbReference>
<dbReference type="EMBL" id="JAXAVV010000033">
    <property type="protein sequence ID" value="MDX8055868.1"/>
    <property type="molecule type" value="Genomic_DNA"/>
</dbReference>
<reference evidence="6 7" key="2">
    <citation type="submission" date="2023-11" db="EMBL/GenBank/DDBJ databases">
        <authorList>
            <person name="Lara A.C."/>
            <person name="Chronakova A."/>
        </authorList>
    </citation>
    <scope>NUCLEOTIDE SEQUENCE [LARGE SCALE GENOMIC DNA]</scope>
    <source>
        <strain evidence="6 7">BCCO 10_0798</strain>
    </source>
</reference>
<dbReference type="InterPro" id="IPR013595">
    <property type="entry name" value="Pept_S33_TAP-like_C"/>
</dbReference>
<dbReference type="Proteomes" id="UP001271792">
    <property type="component" value="Unassembled WGS sequence"/>
</dbReference>
<feature type="domain" description="Peptidase S33 tripeptidyl aminopeptidase-like C-terminal" evidence="5">
    <location>
        <begin position="373"/>
        <end position="471"/>
    </location>
</feature>
<protein>
    <submittedName>
        <fullName evidence="6">Alpha/beta hydrolase</fullName>
    </submittedName>
</protein>